<protein>
    <submittedName>
        <fullName evidence="2">Uncharacterized protein</fullName>
    </submittedName>
</protein>
<keyword evidence="1" id="KW-1133">Transmembrane helix</keyword>
<evidence type="ECO:0000256" key="1">
    <source>
        <dbReference type="SAM" id="Phobius"/>
    </source>
</evidence>
<feature type="transmembrane region" description="Helical" evidence="1">
    <location>
        <begin position="7"/>
        <end position="29"/>
    </location>
</feature>
<dbReference type="Proteomes" id="UP000183180">
    <property type="component" value="Unassembled WGS sequence"/>
</dbReference>
<keyword evidence="1" id="KW-0812">Transmembrane</keyword>
<accession>A0A1H2EHH7</accession>
<reference evidence="2 3" key="1">
    <citation type="submission" date="2016-10" db="EMBL/GenBank/DDBJ databases">
        <authorList>
            <person name="de Groot N.N."/>
        </authorList>
    </citation>
    <scope>NUCLEOTIDE SEQUENCE [LARGE SCALE GENOMIC DNA]</scope>
    <source>
        <strain evidence="2 3">DSM 44215</strain>
    </source>
</reference>
<dbReference type="AlphaFoldDB" id="A0A1H2EHH7"/>
<name>A0A1H2EHH7_9ACTN</name>
<sequence>MELIADWALVVLAVLATVYTICYAAWQYWWKERVSLIY</sequence>
<evidence type="ECO:0000313" key="3">
    <source>
        <dbReference type="Proteomes" id="UP000183180"/>
    </source>
</evidence>
<gene>
    <name evidence="2" type="ORF">SAMN04488548_13131</name>
</gene>
<keyword evidence="1" id="KW-0472">Membrane</keyword>
<proteinExistence type="predicted"/>
<organism evidence="2 3">
    <name type="scientific">Gordonia westfalica</name>
    <dbReference type="NCBI Taxonomy" id="158898"/>
    <lineage>
        <taxon>Bacteria</taxon>
        <taxon>Bacillati</taxon>
        <taxon>Actinomycetota</taxon>
        <taxon>Actinomycetes</taxon>
        <taxon>Mycobacteriales</taxon>
        <taxon>Gordoniaceae</taxon>
        <taxon>Gordonia</taxon>
    </lineage>
</organism>
<dbReference type="EMBL" id="FNLM01000031">
    <property type="protein sequence ID" value="SDT94433.1"/>
    <property type="molecule type" value="Genomic_DNA"/>
</dbReference>
<feature type="non-terminal residue" evidence="2">
    <location>
        <position position="38"/>
    </location>
</feature>
<evidence type="ECO:0000313" key="2">
    <source>
        <dbReference type="EMBL" id="SDT94433.1"/>
    </source>
</evidence>